<accession>A0ABP2F0K5</accession>
<evidence type="ECO:0000313" key="1">
    <source>
        <dbReference type="EMBL" id="EEQ90168.2"/>
    </source>
</evidence>
<name>A0ABP2F0K5_AJEDR</name>
<gene>
    <name evidence="1" type="ORF">BDCG_05288</name>
</gene>
<dbReference type="Proteomes" id="UP000002039">
    <property type="component" value="Unassembled WGS sequence"/>
</dbReference>
<dbReference type="EMBL" id="EQ999977">
    <property type="protein sequence ID" value="EEQ90168.2"/>
    <property type="molecule type" value="Genomic_DNA"/>
</dbReference>
<proteinExistence type="predicted"/>
<dbReference type="RefSeq" id="XP_045276944.1">
    <property type="nucleotide sequence ID" value="XM_045420960.1"/>
</dbReference>
<dbReference type="GeneID" id="69027317"/>
<organism evidence="1 2">
    <name type="scientific">Ajellomyces dermatitidis (strain ER-3 / ATCC MYA-2586)</name>
    <name type="common">Blastomyces dermatitidis</name>
    <dbReference type="NCBI Taxonomy" id="559297"/>
    <lineage>
        <taxon>Eukaryota</taxon>
        <taxon>Fungi</taxon>
        <taxon>Dikarya</taxon>
        <taxon>Ascomycota</taxon>
        <taxon>Pezizomycotina</taxon>
        <taxon>Eurotiomycetes</taxon>
        <taxon>Eurotiomycetidae</taxon>
        <taxon>Onygenales</taxon>
        <taxon>Ajellomycetaceae</taxon>
        <taxon>Blastomyces</taxon>
    </lineage>
</organism>
<sequence length="153" mass="17033">MGVKLRRLRVTRGTSEASACLSQGLAIPDGFKLRSTEYSVIRGGGGETSHPSSSSSRTERRCAVSACSSEPALVSIILTCRVQKVKTPLPCRCDVHAKYAIWIDRPRYRVEEGKQAKKQNKCHWRRSAWLTHVWPVVVRAAICQLKRELSVAA</sequence>
<evidence type="ECO:0000313" key="2">
    <source>
        <dbReference type="Proteomes" id="UP000002039"/>
    </source>
</evidence>
<reference evidence="2" key="1">
    <citation type="journal article" date="2015" name="PLoS Genet.">
        <title>The dynamic genome and transcriptome of the human fungal pathogen Blastomyces and close relative Emmonsia.</title>
        <authorList>
            <person name="Munoz J.F."/>
            <person name="Gauthier G.M."/>
            <person name="Desjardins C.A."/>
            <person name="Gallo J.E."/>
            <person name="Holder J."/>
            <person name="Sullivan T.D."/>
            <person name="Marty A.J."/>
            <person name="Carmen J.C."/>
            <person name="Chen Z."/>
            <person name="Ding L."/>
            <person name="Gujja S."/>
            <person name="Magrini V."/>
            <person name="Misas E."/>
            <person name="Mitreva M."/>
            <person name="Priest M."/>
            <person name="Saif S."/>
            <person name="Whiston E.A."/>
            <person name="Young S."/>
            <person name="Zeng Q."/>
            <person name="Goldman W.E."/>
            <person name="Mardis E.R."/>
            <person name="Taylor J.W."/>
            <person name="McEwen J.G."/>
            <person name="Clay O.K."/>
            <person name="Klein B.S."/>
            <person name="Cuomo C.A."/>
        </authorList>
    </citation>
    <scope>NUCLEOTIDE SEQUENCE [LARGE SCALE GENOMIC DNA]</scope>
    <source>
        <strain evidence="2">ER-3 / ATCC MYA-2586</strain>
    </source>
</reference>
<keyword evidence="2" id="KW-1185">Reference proteome</keyword>
<protein>
    <submittedName>
        <fullName evidence="1">Uncharacterized protein</fullName>
    </submittedName>
</protein>